<accession>A0ACB8ZSZ2</accession>
<dbReference type="EMBL" id="CM042016">
    <property type="protein sequence ID" value="KAI3700451.1"/>
    <property type="molecule type" value="Genomic_DNA"/>
</dbReference>
<name>A0ACB8ZSZ2_CICIN</name>
<sequence>MATKSCFRGTWKHQRWKWNSMCRYTTSTSSGADCLGRYDITSTNMAITSHSRNGQLDIARKLFDEMPQRTVVSWNTMISAYSKSGRFEEALNVLSTMHFNNVKLNETTCCSGLSACSRLPSFIAGKQLHGLIFKHGLESFQLVGSALLYFYANCYEIQEARRVFNILHKRNELLWSLMLVCYVHCNMLDDALDLFKRMPTRDTVSWTALMSGFSKTDGGSHKALELFCLMRRSDETDPNEFTLDCVIRACGRLGFLLQGKIIHGLVIRYGFAFEHSITGALIDFYCACKEIDDGKRAYHGLSNSTISDSNSLIEGLIGVGMIEEAETVFNGLTKKDPKTYNLMIKGYSLVGRFNDSIELFLKTPRIDLSSLNTMISLYSRNGNLNKAIEIFDVTKEERNTVTWNSMISGYIHNNQHENALKLYKTMHKSNINKSRSTFSTLFHACSSIGSLRNGQLLHAQLAKTPLTSNVYVGTSLVDMYSKCGSINDARSSFHSIVNPNVAAWTALVNGYAHHGHFLETVLLLEHMVNNGVNPNGATFVGVLSACAHAGWVNEGIRYLRVMKENYGVTPTIEHYTYIVDLLGRSGRIQEAEKVINEMPFEADSVVLGVLLKACWVWLDMEVGERVAKKMVCVDPMVVSAYVILSNIYSGVGRWKEKVEVRRMLRGLEVKKDPGCSWIEVDNKVGVFSVDDRSHPCCNIVFETLAHLTENIALMV</sequence>
<reference evidence="2" key="1">
    <citation type="journal article" date="2022" name="Mol. Ecol. Resour.">
        <title>The genomes of chicory, endive, great burdock and yacon provide insights into Asteraceae palaeo-polyploidization history and plant inulin production.</title>
        <authorList>
            <person name="Fan W."/>
            <person name="Wang S."/>
            <person name="Wang H."/>
            <person name="Wang A."/>
            <person name="Jiang F."/>
            <person name="Liu H."/>
            <person name="Zhao H."/>
            <person name="Xu D."/>
            <person name="Zhang Y."/>
        </authorList>
    </citation>
    <scope>NUCLEOTIDE SEQUENCE [LARGE SCALE GENOMIC DNA]</scope>
    <source>
        <strain evidence="2">cv. Punajuju</strain>
    </source>
</reference>
<protein>
    <submittedName>
        <fullName evidence="1">Uncharacterized protein</fullName>
    </submittedName>
</protein>
<evidence type="ECO:0000313" key="2">
    <source>
        <dbReference type="Proteomes" id="UP001055811"/>
    </source>
</evidence>
<gene>
    <name evidence="1" type="ORF">L2E82_45080</name>
</gene>
<keyword evidence="2" id="KW-1185">Reference proteome</keyword>
<evidence type="ECO:0000313" key="1">
    <source>
        <dbReference type="EMBL" id="KAI3700451.1"/>
    </source>
</evidence>
<comment type="caution">
    <text evidence="1">The sequence shown here is derived from an EMBL/GenBank/DDBJ whole genome shotgun (WGS) entry which is preliminary data.</text>
</comment>
<proteinExistence type="predicted"/>
<organism evidence="1 2">
    <name type="scientific">Cichorium intybus</name>
    <name type="common">Chicory</name>
    <dbReference type="NCBI Taxonomy" id="13427"/>
    <lineage>
        <taxon>Eukaryota</taxon>
        <taxon>Viridiplantae</taxon>
        <taxon>Streptophyta</taxon>
        <taxon>Embryophyta</taxon>
        <taxon>Tracheophyta</taxon>
        <taxon>Spermatophyta</taxon>
        <taxon>Magnoliopsida</taxon>
        <taxon>eudicotyledons</taxon>
        <taxon>Gunneridae</taxon>
        <taxon>Pentapetalae</taxon>
        <taxon>asterids</taxon>
        <taxon>campanulids</taxon>
        <taxon>Asterales</taxon>
        <taxon>Asteraceae</taxon>
        <taxon>Cichorioideae</taxon>
        <taxon>Cichorieae</taxon>
        <taxon>Cichoriinae</taxon>
        <taxon>Cichorium</taxon>
    </lineage>
</organism>
<reference evidence="1 2" key="2">
    <citation type="journal article" date="2022" name="Mol. Ecol. Resour.">
        <title>The genomes of chicory, endive, great burdock and yacon provide insights into Asteraceae paleo-polyploidization history and plant inulin production.</title>
        <authorList>
            <person name="Fan W."/>
            <person name="Wang S."/>
            <person name="Wang H."/>
            <person name="Wang A."/>
            <person name="Jiang F."/>
            <person name="Liu H."/>
            <person name="Zhao H."/>
            <person name="Xu D."/>
            <person name="Zhang Y."/>
        </authorList>
    </citation>
    <scope>NUCLEOTIDE SEQUENCE [LARGE SCALE GENOMIC DNA]</scope>
    <source>
        <strain evidence="2">cv. Punajuju</strain>
        <tissue evidence="1">Leaves</tissue>
    </source>
</reference>
<dbReference type="Proteomes" id="UP001055811">
    <property type="component" value="Linkage Group LG08"/>
</dbReference>